<name>A0A2V2UQF2_TRYCR</name>
<evidence type="ECO:0000313" key="2">
    <source>
        <dbReference type="Proteomes" id="UP000246121"/>
    </source>
</evidence>
<dbReference type="VEuPathDB" id="TriTrypDB:TcG_05124"/>
<dbReference type="VEuPathDB" id="TriTrypDB:TCDM_13774"/>
<comment type="caution">
    <text evidence="1">The sequence shown here is derived from an EMBL/GenBank/DDBJ whole genome shotgun (WGS) entry which is preliminary data.</text>
</comment>
<dbReference type="VEuPathDB" id="TriTrypDB:TcCLB.506123.70"/>
<dbReference type="Proteomes" id="UP000246121">
    <property type="component" value="Unassembled WGS sequence"/>
</dbReference>
<dbReference type="VEuPathDB" id="TriTrypDB:C3747_192g39"/>
<dbReference type="EMBL" id="PRFA01000128">
    <property type="protein sequence ID" value="PWU86251.1"/>
    <property type="molecule type" value="Genomic_DNA"/>
</dbReference>
<dbReference type="VEuPathDB" id="TriTrypDB:BCY84_15603"/>
<proteinExistence type="predicted"/>
<dbReference type="VEuPathDB" id="TriTrypDB:TcYC6_0015610"/>
<gene>
    <name evidence="1" type="ORF">C4B63_128g52</name>
</gene>
<dbReference type="VEuPathDB" id="TriTrypDB:TcCLB.449247.10"/>
<sequence length="152" mass="16426">MAIVVIKEPNLRKLLAEQQLLLSTLPQPPTPVSTYLTAPVAPLTSVYHSRGCVELIEDQPALLCGGGKGDDEDATNQKRSSLLFDLLNAASRVDLDVEKTLSLTCDVLSKARCRSSKLTDNAQQLLGRIMELSACFNGLSEQQSTTPSSPEK</sequence>
<dbReference type="VEuPathDB" id="TriTrypDB:TcCL_NonESM06287"/>
<dbReference type="VEuPathDB" id="TriTrypDB:C4B63_128g52"/>
<dbReference type="AlphaFoldDB" id="A0A2V2UQF2"/>
<dbReference type="OrthoDB" id="252560at2759"/>
<protein>
    <submittedName>
        <fullName evidence="1">Uncharacterized protein</fullName>
    </submittedName>
</protein>
<dbReference type="VEuPathDB" id="TriTrypDB:TcBrA4_0112520"/>
<organism evidence="1 2">
    <name type="scientific">Trypanosoma cruzi</name>
    <dbReference type="NCBI Taxonomy" id="5693"/>
    <lineage>
        <taxon>Eukaryota</taxon>
        <taxon>Discoba</taxon>
        <taxon>Euglenozoa</taxon>
        <taxon>Kinetoplastea</taxon>
        <taxon>Metakinetoplastina</taxon>
        <taxon>Trypanosomatida</taxon>
        <taxon>Trypanosomatidae</taxon>
        <taxon>Trypanosoma</taxon>
        <taxon>Schizotrypanum</taxon>
    </lineage>
</organism>
<reference evidence="1 2" key="1">
    <citation type="journal article" date="2018" name="Microb. Genom.">
        <title>Expanding an expanded genome: long-read sequencing of Trypanosoma cruzi.</title>
        <authorList>
            <person name="Berna L."/>
            <person name="Rodriguez M."/>
            <person name="Chiribao M.L."/>
            <person name="Parodi-Talice A."/>
            <person name="Pita S."/>
            <person name="Rijo G."/>
            <person name="Alvarez-Valin F."/>
            <person name="Robello C."/>
        </authorList>
    </citation>
    <scope>NUCLEOTIDE SEQUENCE [LARGE SCALE GENOMIC DNA]</scope>
    <source>
        <strain evidence="1 2">Dm28c</strain>
    </source>
</reference>
<accession>A0A2V2UQF2</accession>
<evidence type="ECO:0000313" key="1">
    <source>
        <dbReference type="EMBL" id="PWU86251.1"/>
    </source>
</evidence>